<evidence type="ECO:0000313" key="6">
    <source>
        <dbReference type="EMBL" id="PNG26772.1"/>
    </source>
</evidence>
<keyword evidence="2 4" id="KW-0238">DNA-binding</keyword>
<dbReference type="InterPro" id="IPR036271">
    <property type="entry name" value="Tet_transcr_reg_TetR-rel_C_sf"/>
</dbReference>
<proteinExistence type="predicted"/>
<evidence type="ECO:0000256" key="4">
    <source>
        <dbReference type="PROSITE-ProRule" id="PRU00335"/>
    </source>
</evidence>
<dbReference type="InterPro" id="IPR023772">
    <property type="entry name" value="DNA-bd_HTH_TetR-type_CS"/>
</dbReference>
<feature type="DNA-binding region" description="H-T-H motif" evidence="4">
    <location>
        <begin position="38"/>
        <end position="57"/>
    </location>
</feature>
<keyword evidence="1" id="KW-0805">Transcription regulation</keyword>
<dbReference type="GO" id="GO:0003700">
    <property type="term" value="F:DNA-binding transcription factor activity"/>
    <property type="evidence" value="ECO:0007669"/>
    <property type="project" value="TreeGrafter"/>
</dbReference>
<dbReference type="EMBL" id="PDZR01000005">
    <property type="protein sequence ID" value="PNG26772.1"/>
    <property type="molecule type" value="Genomic_DNA"/>
</dbReference>
<dbReference type="InterPro" id="IPR041478">
    <property type="entry name" value="TetR_C_27"/>
</dbReference>
<gene>
    <name evidence="6" type="ORF">CR492_07280</name>
</gene>
<dbReference type="InterPro" id="IPR009057">
    <property type="entry name" value="Homeodomain-like_sf"/>
</dbReference>
<evidence type="ECO:0000313" key="7">
    <source>
        <dbReference type="Proteomes" id="UP000236286"/>
    </source>
</evidence>
<dbReference type="OrthoDB" id="9802802at2"/>
<dbReference type="GO" id="GO:0000976">
    <property type="term" value="F:transcription cis-regulatory region binding"/>
    <property type="evidence" value="ECO:0007669"/>
    <property type="project" value="TreeGrafter"/>
</dbReference>
<name>A0A2J7TJ23_METSI</name>
<dbReference type="PROSITE" id="PS50977">
    <property type="entry name" value="HTH_TETR_2"/>
    <property type="match status" value="1"/>
</dbReference>
<organism evidence="6 7">
    <name type="scientific">Methylocella silvestris</name>
    <dbReference type="NCBI Taxonomy" id="199596"/>
    <lineage>
        <taxon>Bacteria</taxon>
        <taxon>Pseudomonadati</taxon>
        <taxon>Pseudomonadota</taxon>
        <taxon>Alphaproteobacteria</taxon>
        <taxon>Hyphomicrobiales</taxon>
        <taxon>Beijerinckiaceae</taxon>
        <taxon>Methylocella</taxon>
    </lineage>
</organism>
<evidence type="ECO:0000256" key="3">
    <source>
        <dbReference type="ARBA" id="ARBA00023163"/>
    </source>
</evidence>
<protein>
    <submittedName>
        <fullName evidence="6">TetR family transcriptional regulator</fullName>
    </submittedName>
</protein>
<accession>A0A2J7TJ23</accession>
<dbReference type="InterPro" id="IPR050109">
    <property type="entry name" value="HTH-type_TetR-like_transc_reg"/>
</dbReference>
<evidence type="ECO:0000256" key="1">
    <source>
        <dbReference type="ARBA" id="ARBA00023015"/>
    </source>
</evidence>
<sequence>MSYTSLAGQRGPAEHERREQIVAAANRHFRHYGYEKTTVADLAKAIGLSKAYVYKFFESKQAIGEAVCSGCLGKIAAKLCEIAAEEKPASDRLRRIIKCLAHESAEMFLNDRKIHDLATTSFSERWGSASRHETMLLAMIEKLLREGRDSGEFDRRMPLAESSRAVMLALQPFQHPALLLHNLDTLDGDAMVIATLVLRGLAP</sequence>
<reference evidence="6 7" key="1">
    <citation type="submission" date="2017-10" db="EMBL/GenBank/DDBJ databases">
        <title>Genome announcement of Methylocella silvestris TVC from permafrost.</title>
        <authorList>
            <person name="Wang J."/>
            <person name="Geng K."/>
            <person name="Ul-Haque F."/>
            <person name="Crombie A.T."/>
            <person name="Street L.E."/>
            <person name="Wookey P.A."/>
            <person name="Murrell J.C."/>
            <person name="Pratscher J."/>
        </authorList>
    </citation>
    <scope>NUCLEOTIDE SEQUENCE [LARGE SCALE GENOMIC DNA]</scope>
    <source>
        <strain evidence="6 7">TVC</strain>
    </source>
</reference>
<evidence type="ECO:0000256" key="2">
    <source>
        <dbReference type="ARBA" id="ARBA00023125"/>
    </source>
</evidence>
<dbReference type="Proteomes" id="UP000236286">
    <property type="component" value="Unassembled WGS sequence"/>
</dbReference>
<dbReference type="InterPro" id="IPR001647">
    <property type="entry name" value="HTH_TetR"/>
</dbReference>
<evidence type="ECO:0000259" key="5">
    <source>
        <dbReference type="PROSITE" id="PS50977"/>
    </source>
</evidence>
<dbReference type="PANTHER" id="PTHR30055">
    <property type="entry name" value="HTH-TYPE TRANSCRIPTIONAL REGULATOR RUTR"/>
    <property type="match status" value="1"/>
</dbReference>
<dbReference type="PRINTS" id="PR00455">
    <property type="entry name" value="HTHTETR"/>
</dbReference>
<dbReference type="Pfam" id="PF00440">
    <property type="entry name" value="TetR_N"/>
    <property type="match status" value="1"/>
</dbReference>
<keyword evidence="3" id="KW-0804">Transcription</keyword>
<dbReference type="AlphaFoldDB" id="A0A2J7TJ23"/>
<feature type="domain" description="HTH tetR-type" evidence="5">
    <location>
        <begin position="15"/>
        <end position="75"/>
    </location>
</feature>
<dbReference type="SUPFAM" id="SSF48498">
    <property type="entry name" value="Tetracyclin repressor-like, C-terminal domain"/>
    <property type="match status" value="1"/>
</dbReference>
<dbReference type="Gene3D" id="1.10.10.60">
    <property type="entry name" value="Homeodomain-like"/>
    <property type="match status" value="1"/>
</dbReference>
<dbReference type="SUPFAM" id="SSF46689">
    <property type="entry name" value="Homeodomain-like"/>
    <property type="match status" value="1"/>
</dbReference>
<dbReference type="Pfam" id="PF17935">
    <property type="entry name" value="TetR_C_27"/>
    <property type="match status" value="1"/>
</dbReference>
<comment type="caution">
    <text evidence="6">The sequence shown here is derived from an EMBL/GenBank/DDBJ whole genome shotgun (WGS) entry which is preliminary data.</text>
</comment>
<dbReference type="Gene3D" id="1.10.357.10">
    <property type="entry name" value="Tetracycline Repressor, domain 2"/>
    <property type="match status" value="1"/>
</dbReference>
<dbReference type="PANTHER" id="PTHR30055:SF234">
    <property type="entry name" value="HTH-TYPE TRANSCRIPTIONAL REGULATOR BETI"/>
    <property type="match status" value="1"/>
</dbReference>
<dbReference type="RefSeq" id="WP_102843067.1">
    <property type="nucleotide sequence ID" value="NZ_PDZR01000005.1"/>
</dbReference>
<dbReference type="PROSITE" id="PS01081">
    <property type="entry name" value="HTH_TETR_1"/>
    <property type="match status" value="1"/>
</dbReference>